<comment type="similarity">
    <text evidence="1">Belongs to the 'GDSL' lipolytic enzyme family.</text>
</comment>
<name>A0A397ZVD8_BRACM</name>
<dbReference type="PANTHER" id="PTHR45642:SF81">
    <property type="entry name" value="(RAPE) HYPOTHETICAL PROTEIN"/>
    <property type="match status" value="1"/>
</dbReference>
<dbReference type="InterPro" id="IPR001087">
    <property type="entry name" value="GDSL"/>
</dbReference>
<dbReference type="Pfam" id="PF00657">
    <property type="entry name" value="Lipase_GDSL"/>
    <property type="match status" value="1"/>
</dbReference>
<dbReference type="GO" id="GO:0016788">
    <property type="term" value="F:hydrolase activity, acting on ester bonds"/>
    <property type="evidence" value="ECO:0007669"/>
    <property type="project" value="InterPro"/>
</dbReference>
<evidence type="ECO:0000256" key="1">
    <source>
        <dbReference type="ARBA" id="ARBA00008668"/>
    </source>
</evidence>
<dbReference type="Proteomes" id="UP000264353">
    <property type="component" value="Chromosome A3"/>
</dbReference>
<organism evidence="2 3">
    <name type="scientific">Brassica campestris</name>
    <name type="common">Field mustard</name>
    <dbReference type="NCBI Taxonomy" id="3711"/>
    <lineage>
        <taxon>Eukaryota</taxon>
        <taxon>Viridiplantae</taxon>
        <taxon>Streptophyta</taxon>
        <taxon>Embryophyta</taxon>
        <taxon>Tracheophyta</taxon>
        <taxon>Spermatophyta</taxon>
        <taxon>Magnoliopsida</taxon>
        <taxon>eudicotyledons</taxon>
        <taxon>Gunneridae</taxon>
        <taxon>Pentapetalae</taxon>
        <taxon>rosids</taxon>
        <taxon>malvids</taxon>
        <taxon>Brassicales</taxon>
        <taxon>Brassicaceae</taxon>
        <taxon>Brassiceae</taxon>
        <taxon>Brassica</taxon>
    </lineage>
</organism>
<dbReference type="InterPro" id="IPR050592">
    <property type="entry name" value="GDSL_lipolytic_enzyme"/>
</dbReference>
<dbReference type="AlphaFoldDB" id="A0A397ZVD8"/>
<sequence>MSTSKTITYTLFIGVLQRIATNATTQPLFPAILIFGDSTVDTGNNNYPLNTIFRATHRPYGIDLPNHEASGRFSNGKLIPDILAAKYNIKDLVPPFLQPNLSDQEILTGVCFASASSGYDDRTSLSTQSIPVLEQPNMFRISYIARLTSIVGDKKAMEIINNAFVIISAGARERLEYPLISDYQDFILKRLEILVQEIYSLGCRNIMVVGLPPIGCIPVQMTAKFRNIFRFCIEQENIDSVLYNEKLQKVLPKIEASLSGSKILYANVYDPMLDMMQNPSKYGFKETKRGCCGTGHLEMTLLCNAVSPLCWNRSEFLFFDSIHPSEATYNYIGNLLDTQIRGWIAA</sequence>
<dbReference type="SUPFAM" id="SSF52266">
    <property type="entry name" value="SGNH hydrolase"/>
    <property type="match status" value="1"/>
</dbReference>
<dbReference type="InterPro" id="IPR035669">
    <property type="entry name" value="SGNH_plant_lipase-like"/>
</dbReference>
<evidence type="ECO:0000313" key="3">
    <source>
        <dbReference type="Proteomes" id="UP000264353"/>
    </source>
</evidence>
<dbReference type="PANTHER" id="PTHR45642">
    <property type="entry name" value="GDSL ESTERASE/LIPASE EXL3"/>
    <property type="match status" value="1"/>
</dbReference>
<gene>
    <name evidence="2" type="ORF">BRARA_C01611</name>
</gene>
<accession>A0A397ZVD8</accession>
<proteinExistence type="inferred from homology"/>
<dbReference type="EMBL" id="CM010630">
    <property type="protein sequence ID" value="RID69522.1"/>
    <property type="molecule type" value="Genomic_DNA"/>
</dbReference>
<dbReference type="Gene3D" id="3.40.50.1110">
    <property type="entry name" value="SGNH hydrolase"/>
    <property type="match status" value="1"/>
</dbReference>
<dbReference type="CDD" id="cd01837">
    <property type="entry name" value="SGNH_plant_lipase_like"/>
    <property type="match status" value="1"/>
</dbReference>
<reference evidence="2 3" key="1">
    <citation type="submission" date="2018-06" db="EMBL/GenBank/DDBJ databases">
        <title>WGS assembly of Brassica rapa FPsc.</title>
        <authorList>
            <person name="Bowman J."/>
            <person name="Kohchi T."/>
            <person name="Yamato K."/>
            <person name="Jenkins J."/>
            <person name="Shu S."/>
            <person name="Ishizaki K."/>
            <person name="Yamaoka S."/>
            <person name="Nishihama R."/>
            <person name="Nakamura Y."/>
            <person name="Berger F."/>
            <person name="Adam C."/>
            <person name="Aki S."/>
            <person name="Althoff F."/>
            <person name="Araki T."/>
            <person name="Arteaga-Vazquez M."/>
            <person name="Balasubrmanian S."/>
            <person name="Bauer D."/>
            <person name="Boehm C."/>
            <person name="Briginshaw L."/>
            <person name="Caballero-Perez J."/>
            <person name="Catarino B."/>
            <person name="Chen F."/>
            <person name="Chiyoda S."/>
            <person name="Chovatia M."/>
            <person name="Davies K."/>
            <person name="Delmans M."/>
            <person name="Demura T."/>
            <person name="Dierschke T."/>
            <person name="Dolan L."/>
            <person name="Dorantes-Acosta A."/>
            <person name="Eklund D."/>
            <person name="Florent S."/>
            <person name="Flores-Sandoval E."/>
            <person name="Fujiyama A."/>
            <person name="Fukuzawa H."/>
            <person name="Galik B."/>
            <person name="Grimanelli D."/>
            <person name="Grimwood J."/>
            <person name="Grossniklaus U."/>
            <person name="Hamada T."/>
            <person name="Haseloff J."/>
            <person name="Hetherington A."/>
            <person name="Higo A."/>
            <person name="Hirakawa Y."/>
            <person name="Hundley H."/>
            <person name="Ikeda Y."/>
            <person name="Inoue K."/>
            <person name="Inoue S."/>
            <person name="Ishida S."/>
            <person name="Jia Q."/>
            <person name="Kakita M."/>
            <person name="Kanazawa T."/>
            <person name="Kawai Y."/>
            <person name="Kawashima T."/>
            <person name="Kennedy M."/>
            <person name="Kinose K."/>
            <person name="Kinoshita T."/>
            <person name="Kohara Y."/>
            <person name="Koide E."/>
            <person name="Komatsu K."/>
            <person name="Kopischke S."/>
            <person name="Kubo M."/>
            <person name="Kyozuka J."/>
            <person name="Lagercrantz U."/>
            <person name="Lin S."/>
            <person name="Lindquist E."/>
            <person name="Lipzen A."/>
            <person name="Lu C."/>
            <person name="Luna E."/>
            <person name="Martienssen R."/>
            <person name="Minamino N."/>
            <person name="Mizutani M."/>
            <person name="Mizutani M."/>
            <person name="Mochizuki N."/>
            <person name="Monte I."/>
            <person name="Mosher R."/>
            <person name="Nagasaki H."/>
            <person name="Nakagami H."/>
            <person name="Naramoto S."/>
            <person name="Nishitani K."/>
            <person name="Ohtani M."/>
            <person name="Okamoto T."/>
            <person name="Okumura M."/>
            <person name="Phillips J."/>
            <person name="Pollak B."/>
            <person name="Reinders A."/>
            <person name="Roevekamp M."/>
            <person name="Sano R."/>
            <person name="Sawa S."/>
            <person name="Schmid M."/>
            <person name="Shirakawa M."/>
            <person name="Solano R."/>
            <person name="Spunde A."/>
            <person name="Suetsugu N."/>
            <person name="Sugano S."/>
            <person name="Sugiyama A."/>
            <person name="Sun R."/>
            <person name="Suzuki Y."/>
            <person name="Takenaka M."/>
            <person name="Takezawa D."/>
            <person name="Tomogane H."/>
            <person name="Tsuzuki M."/>
            <person name="Ueda T."/>
            <person name="Umeda M."/>
            <person name="Ward J."/>
            <person name="Watanabe Y."/>
            <person name="Yazaki K."/>
            <person name="Yokoyama R."/>
            <person name="Yoshitake Y."/>
            <person name="Yotsui I."/>
            <person name="Zachgo S."/>
            <person name="Schmutz J."/>
        </authorList>
    </citation>
    <scope>NUCLEOTIDE SEQUENCE [LARGE SCALE GENOMIC DNA]</scope>
    <source>
        <strain evidence="3">cv. B-3</strain>
    </source>
</reference>
<dbReference type="InterPro" id="IPR036514">
    <property type="entry name" value="SGNH_hydro_sf"/>
</dbReference>
<evidence type="ECO:0000313" key="2">
    <source>
        <dbReference type="EMBL" id="RID69522.1"/>
    </source>
</evidence>
<protein>
    <submittedName>
        <fullName evidence="2">Uncharacterized protein</fullName>
    </submittedName>
</protein>